<dbReference type="InterPro" id="IPR025877">
    <property type="entry name" value="MobA-like_NTP_Trfase"/>
</dbReference>
<dbReference type="AlphaFoldDB" id="A0A1E3S700"/>
<dbReference type="EMBL" id="MVHT01000169">
    <property type="protein sequence ID" value="ORA90506.1"/>
    <property type="molecule type" value="Genomic_DNA"/>
</dbReference>
<dbReference type="STRING" id="28445.BHQ20_24700"/>
<comment type="caution">
    <text evidence="2">The sequence shown here is derived from an EMBL/GenBank/DDBJ whole genome shotgun (WGS) entry which is preliminary data.</text>
</comment>
<evidence type="ECO:0000313" key="2">
    <source>
        <dbReference type="EMBL" id="ORA90506.1"/>
    </source>
</evidence>
<dbReference type="InterPro" id="IPR029044">
    <property type="entry name" value="Nucleotide-diphossugar_trans"/>
</dbReference>
<dbReference type="Gene3D" id="3.90.550.10">
    <property type="entry name" value="Spore Coat Polysaccharide Biosynthesis Protein SpsA, Chain A"/>
    <property type="match status" value="1"/>
</dbReference>
<sequence length="187" mass="19453">MTAGVLLAAGAGRRYGKPKVLVDEWRNSALAALRDGGCDVVVVVLGAAQVRLPDDIIVTTASDWQAGLSASVRAGLRKADSIGAEYAVLHVIDTPDVDAAVVSRVLQRALASHSGLAQAYYGDRPGHPVVIARRHWPEVIECVTGDRGAGPFLRARDDVEIVDCADLATGVDHDEPGLGGPSGLATT</sequence>
<dbReference type="GO" id="GO:0016779">
    <property type="term" value="F:nucleotidyltransferase activity"/>
    <property type="evidence" value="ECO:0007669"/>
    <property type="project" value="UniProtKB-ARBA"/>
</dbReference>
<dbReference type="OrthoDB" id="4427994at2"/>
<name>A0A1E3S700_MYCIE</name>
<organism evidence="2 3">
    <name type="scientific">Mycobacterium intermedium</name>
    <dbReference type="NCBI Taxonomy" id="28445"/>
    <lineage>
        <taxon>Bacteria</taxon>
        <taxon>Bacillati</taxon>
        <taxon>Actinomycetota</taxon>
        <taxon>Actinomycetes</taxon>
        <taxon>Mycobacteriales</taxon>
        <taxon>Mycobacteriaceae</taxon>
        <taxon>Mycobacterium</taxon>
        <taxon>Mycobacterium simiae complex</taxon>
    </lineage>
</organism>
<gene>
    <name evidence="2" type="ORF">BST27_29710</name>
</gene>
<accession>A0A1E3S700</accession>
<proteinExistence type="predicted"/>
<dbReference type="PANTHER" id="PTHR43777">
    <property type="entry name" value="MOLYBDENUM COFACTOR CYTIDYLYLTRANSFERASE"/>
    <property type="match status" value="1"/>
</dbReference>
<feature type="domain" description="MobA-like NTP transferase" evidence="1">
    <location>
        <begin position="4"/>
        <end position="158"/>
    </location>
</feature>
<evidence type="ECO:0000259" key="1">
    <source>
        <dbReference type="Pfam" id="PF12804"/>
    </source>
</evidence>
<keyword evidence="3" id="KW-1185">Reference proteome</keyword>
<dbReference type="Proteomes" id="UP000192739">
    <property type="component" value="Unassembled WGS sequence"/>
</dbReference>
<protein>
    <submittedName>
        <fullName evidence="2">Molybdopterin-guanine dinucleotide biosynthesis protein MobA</fullName>
    </submittedName>
</protein>
<dbReference type="PANTHER" id="PTHR43777:SF1">
    <property type="entry name" value="MOLYBDENUM COFACTOR CYTIDYLYLTRANSFERASE"/>
    <property type="match status" value="1"/>
</dbReference>
<dbReference type="Pfam" id="PF12804">
    <property type="entry name" value="NTP_transf_3"/>
    <property type="match status" value="1"/>
</dbReference>
<evidence type="ECO:0000313" key="3">
    <source>
        <dbReference type="Proteomes" id="UP000192739"/>
    </source>
</evidence>
<dbReference type="SUPFAM" id="SSF53448">
    <property type="entry name" value="Nucleotide-diphospho-sugar transferases"/>
    <property type="match status" value="1"/>
</dbReference>
<reference evidence="2 3" key="1">
    <citation type="submission" date="2017-02" db="EMBL/GenBank/DDBJ databases">
        <title>The new phylogeny of genus Mycobacterium.</title>
        <authorList>
            <person name="Tortoli E."/>
            <person name="Trovato A."/>
            <person name="Cirillo D.M."/>
        </authorList>
    </citation>
    <scope>NUCLEOTIDE SEQUENCE [LARGE SCALE GENOMIC DNA]</scope>
    <source>
        <strain evidence="2 3">DSM 44049</strain>
    </source>
</reference>